<organism evidence="3 4">
    <name type="scientific">Dyella ginsengisoli</name>
    <dbReference type="NCBI Taxonomy" id="363848"/>
    <lineage>
        <taxon>Bacteria</taxon>
        <taxon>Pseudomonadati</taxon>
        <taxon>Pseudomonadota</taxon>
        <taxon>Gammaproteobacteria</taxon>
        <taxon>Lysobacterales</taxon>
        <taxon>Rhodanobacteraceae</taxon>
        <taxon>Dyella</taxon>
    </lineage>
</organism>
<evidence type="ECO:0000256" key="1">
    <source>
        <dbReference type="SAM" id="MobiDB-lite"/>
    </source>
</evidence>
<sequence length="181" mass="19214">MSSVGRLHLRGMACVVALCMAGTASARETPPTCHARGGLPLGLEQFLDAQGFDPANRLVALADLDSDGRSEALVYLRGSEWCGSGGCTLLVLRGQRGNWLRVSQIPATRLPVRLLEQRHHGWRSLQVHVGGGGGAAHDAVLDFDGHRYLGKQTPPGATPSANPAGHPLIDEAPESTPRCER</sequence>
<comment type="caution">
    <text evidence="3">The sequence shown here is derived from an EMBL/GenBank/DDBJ whole genome shotgun (WGS) entry which is preliminary data.</text>
</comment>
<evidence type="ECO:0000313" key="3">
    <source>
        <dbReference type="EMBL" id="MFK2906032.1"/>
    </source>
</evidence>
<proteinExistence type="predicted"/>
<evidence type="ECO:0008006" key="5">
    <source>
        <dbReference type="Google" id="ProtNLM"/>
    </source>
</evidence>
<name>A0ABW8JXZ0_9GAMM</name>
<feature type="chain" id="PRO_5046638324" description="Lipoprotein" evidence="2">
    <location>
        <begin position="27"/>
        <end position="181"/>
    </location>
</feature>
<dbReference type="EMBL" id="JADIKM010000006">
    <property type="protein sequence ID" value="MFK2906032.1"/>
    <property type="molecule type" value="Genomic_DNA"/>
</dbReference>
<feature type="signal peptide" evidence="2">
    <location>
        <begin position="1"/>
        <end position="26"/>
    </location>
</feature>
<evidence type="ECO:0000256" key="2">
    <source>
        <dbReference type="SAM" id="SignalP"/>
    </source>
</evidence>
<dbReference type="RefSeq" id="WP_404636000.1">
    <property type="nucleotide sequence ID" value="NZ_JADIKM010000006.1"/>
</dbReference>
<gene>
    <name evidence="3" type="ORF">ISP17_18880</name>
</gene>
<reference evidence="3 4" key="1">
    <citation type="submission" date="2020-10" db="EMBL/GenBank/DDBJ databases">
        <title>Phylogeny of dyella-like bacteria.</title>
        <authorList>
            <person name="Fu J."/>
        </authorList>
    </citation>
    <scope>NUCLEOTIDE SEQUENCE [LARGE SCALE GENOMIC DNA]</scope>
    <source>
        <strain evidence="3 4">Gsoil3046</strain>
    </source>
</reference>
<keyword evidence="2" id="KW-0732">Signal</keyword>
<keyword evidence="4" id="KW-1185">Reference proteome</keyword>
<evidence type="ECO:0000313" key="4">
    <source>
        <dbReference type="Proteomes" id="UP001620460"/>
    </source>
</evidence>
<dbReference type="Proteomes" id="UP001620460">
    <property type="component" value="Unassembled WGS sequence"/>
</dbReference>
<protein>
    <recommendedName>
        <fullName evidence="5">Lipoprotein</fullName>
    </recommendedName>
</protein>
<accession>A0ABW8JXZ0</accession>
<feature type="region of interest" description="Disordered" evidence="1">
    <location>
        <begin position="146"/>
        <end position="181"/>
    </location>
</feature>